<evidence type="ECO:0000313" key="8">
    <source>
        <dbReference type="Proteomes" id="UP000199365"/>
    </source>
</evidence>
<keyword evidence="1 3" id="KW-0853">WD repeat</keyword>
<dbReference type="Gene3D" id="3.40.50.300">
    <property type="entry name" value="P-loop containing nucleotide triphosphate hydrolases"/>
    <property type="match status" value="1"/>
</dbReference>
<dbReference type="PANTHER" id="PTHR19848">
    <property type="entry name" value="WD40 REPEAT PROTEIN"/>
    <property type="match status" value="1"/>
</dbReference>
<evidence type="ECO:0000256" key="2">
    <source>
        <dbReference type="ARBA" id="ARBA00022737"/>
    </source>
</evidence>
<dbReference type="Pfam" id="PF13271">
    <property type="entry name" value="DUF4062"/>
    <property type="match status" value="1"/>
</dbReference>
<feature type="repeat" description="WD" evidence="3">
    <location>
        <begin position="1132"/>
        <end position="1172"/>
    </location>
</feature>
<feature type="repeat" description="WD" evidence="3">
    <location>
        <begin position="927"/>
        <end position="967"/>
    </location>
</feature>
<feature type="repeat" description="WD" evidence="3">
    <location>
        <begin position="703"/>
        <end position="743"/>
    </location>
</feature>
<accession>A0A1H1KI33</accession>
<dbReference type="PROSITE" id="PS50294">
    <property type="entry name" value="WD_REPEATS_REGION"/>
    <property type="match status" value="1"/>
</dbReference>
<evidence type="ECO:0000259" key="6">
    <source>
        <dbReference type="Pfam" id="PF13271"/>
    </source>
</evidence>
<feature type="repeat" description="WD" evidence="3">
    <location>
        <begin position="1291"/>
        <end position="1331"/>
    </location>
</feature>
<dbReference type="PRINTS" id="PR00364">
    <property type="entry name" value="DISEASERSIST"/>
</dbReference>
<dbReference type="GO" id="GO:0005829">
    <property type="term" value="C:cytosol"/>
    <property type="evidence" value="ECO:0007669"/>
    <property type="project" value="UniProtKB-ARBA"/>
</dbReference>
<feature type="repeat" description="WD" evidence="3">
    <location>
        <begin position="1052"/>
        <end position="1092"/>
    </location>
</feature>
<dbReference type="InterPro" id="IPR036322">
    <property type="entry name" value="WD40_repeat_dom_sf"/>
</dbReference>
<keyword evidence="8" id="KW-1185">Reference proteome</keyword>
<evidence type="ECO:0000256" key="4">
    <source>
        <dbReference type="SAM" id="MobiDB-lite"/>
    </source>
</evidence>
<organism evidence="7 8">
    <name type="scientific">Paraburkholderia tuberum</name>
    <dbReference type="NCBI Taxonomy" id="157910"/>
    <lineage>
        <taxon>Bacteria</taxon>
        <taxon>Pseudomonadati</taxon>
        <taxon>Pseudomonadota</taxon>
        <taxon>Betaproteobacteria</taxon>
        <taxon>Burkholderiales</taxon>
        <taxon>Burkholderiaceae</taxon>
        <taxon>Paraburkholderia</taxon>
    </lineage>
</organism>
<dbReference type="InterPro" id="IPR001680">
    <property type="entry name" value="WD40_rpt"/>
</dbReference>
<feature type="repeat" description="WD" evidence="3">
    <location>
        <begin position="1211"/>
        <end position="1251"/>
    </location>
</feature>
<dbReference type="InterPro" id="IPR020472">
    <property type="entry name" value="WD40_PAC1"/>
</dbReference>
<gene>
    <name evidence="7" type="ORF">SAMN05445850_7926</name>
</gene>
<sequence>MALRVYLSSTYVDLKDYRDAVFKALEKGGLQVARMEAYTAADDRPMDLCLRDVAQSDLYVGVFGWRYGFVPPIAHGNEAGLSITELEYRRALTRHIPTLLFLSDESTREQWPECYRDDWTGNGESGKRITALRAELGTEKTRQFFADSQQLATDVLAAILRSGAVKRPFLVPPMPVGFVARARETADIKRNLLSGTSHQAVAITAAIQGAGGFGKTTLASAVCHDPEIIAAFPGGVLWTELGQAPDIQARLTEWYHALCSDARDMDSAFMSAEDVRRAVSERIARRGVLLVVDDVWNALHLKPFSELGTARLLYTSRIKQLIPTAQTVPVDEMTKEQAAALLARDLPVARDDVRFRELADRLGNWALLLELANARLIEEFHARGAIEAAYQHVTQLLSRRGVFGLDVRNAESRNQAVRLTLQIGIEEGQTAVGPRAYELGIFPGHTAIPVRAIVELWGNDQFTIEEDFLRPLDQMHVITWNRQENTVRLHDVVRAGLAALAGNRSAVHQRLIDSWGVPARIPSDHSYAWRWFGWHCVEAGQPERLRDCLFDPGWLHAKLTAVGVAAIIGDCERLSMQQDEDKTASRKEDRAVELLADALRKSAHVLAPYPDQLENQLFGRFRPGLAHDLDDLLQRIAPRLARQRLGALFPRLDPVGGALRLTLVGHQSTVRGALLLPDGQALSWSADHTLRIWDLATGASRTLTGHKDAVGGALLLPDGQMLWWSADHTLRIWDLATGTSRTLTGHKDAVGGALLLPDGQALSWSADRTLRIWDLATGASRVLTGHKEAVVGALLLLDGQALTWSADMLRIWNLATGESRALTAHQGPVRGALLLPDDLVLSWSGAWSAGLWGPPVDTLHVWNLATGANRVTVADRVIAAAKALYAHTEAVGGALLLPDGRVLSWSGAWKAYTLRIWDFSTGASRTLTGHEDAVVGAMSLPDGQALSWSADRTLRVWDLATGASRALTGHKNAVAGALLLPDGQALSWSGGGWSSDRTLRVWDLATGESRMLNGHEGAVEGALLLPDGHALSWSADHTLRVWDLATGVSEAPAGHEDAVEGTLALPDGHAMSWSADRTLRIWDLATGASRTLTGHNGAVEGALLLPDGQALSWSADRTLRVWDLATGASRALTGHEDVVEGALLLPDGQALSWSADRTLRMWDLATSASRALTWHEKPVGGALLLPDGQVLSWSADTLRIWDLETGASRTLTGHKGPVRGAVLLPDGQVLSWSADRTLRVWDLATGASRALTWHEKAVKGALLLPDGQALLWSADHTLRIWDLTTGASRTLTGHKSTVEGALLLPDGQALSWSADHTLRVWRLEDGEETGRYVCEGSPRGALMVDTNLLLIGDATGHIYFLRIGQAPVHPGGPSGEHGGEARAGNEDRNHPQDNH</sequence>
<dbReference type="Pfam" id="PF00931">
    <property type="entry name" value="NB-ARC"/>
    <property type="match status" value="1"/>
</dbReference>
<dbReference type="InterPro" id="IPR002182">
    <property type="entry name" value="NB-ARC"/>
</dbReference>
<feature type="domain" description="NB-ARC" evidence="5">
    <location>
        <begin position="188"/>
        <end position="322"/>
    </location>
</feature>
<dbReference type="SMART" id="SM00320">
    <property type="entry name" value="WD40"/>
    <property type="match status" value="16"/>
</dbReference>
<dbReference type="RefSeq" id="WP_090812385.1">
    <property type="nucleotide sequence ID" value="NZ_FNKX01000004.1"/>
</dbReference>
<feature type="compositionally biased region" description="Basic and acidic residues" evidence="4">
    <location>
        <begin position="1377"/>
        <end position="1395"/>
    </location>
</feature>
<feature type="repeat" description="WD" evidence="3">
    <location>
        <begin position="1092"/>
        <end position="1132"/>
    </location>
</feature>
<dbReference type="STRING" id="157910.SAMN05445850_7926"/>
<evidence type="ECO:0000313" key="7">
    <source>
        <dbReference type="EMBL" id="SDR61727.1"/>
    </source>
</evidence>
<reference evidence="8" key="1">
    <citation type="submission" date="2016-10" db="EMBL/GenBank/DDBJ databases">
        <authorList>
            <person name="Varghese N."/>
            <person name="Submissions S."/>
        </authorList>
    </citation>
    <scope>NUCLEOTIDE SEQUENCE [LARGE SCALE GENOMIC DNA]</scope>
    <source>
        <strain evidence="8">DUS833</strain>
    </source>
</reference>
<feature type="repeat" description="WD" evidence="3">
    <location>
        <begin position="743"/>
        <end position="783"/>
    </location>
</feature>
<dbReference type="GO" id="GO:0043531">
    <property type="term" value="F:ADP binding"/>
    <property type="evidence" value="ECO:0007669"/>
    <property type="project" value="InterPro"/>
</dbReference>
<dbReference type="InterPro" id="IPR015943">
    <property type="entry name" value="WD40/YVTN_repeat-like_dom_sf"/>
</dbReference>
<feature type="repeat" description="WD" evidence="3">
    <location>
        <begin position="663"/>
        <end position="703"/>
    </location>
</feature>
<dbReference type="InterPro" id="IPR025139">
    <property type="entry name" value="DUF4062"/>
</dbReference>
<dbReference type="SUPFAM" id="SSF52540">
    <property type="entry name" value="P-loop containing nucleoside triphosphate hydrolases"/>
    <property type="match status" value="1"/>
</dbReference>
<dbReference type="SUPFAM" id="SSF50978">
    <property type="entry name" value="WD40 repeat-like"/>
    <property type="match status" value="1"/>
</dbReference>
<keyword evidence="2" id="KW-0677">Repeat</keyword>
<dbReference type="EMBL" id="FNKX01000004">
    <property type="protein sequence ID" value="SDR61727.1"/>
    <property type="molecule type" value="Genomic_DNA"/>
</dbReference>
<evidence type="ECO:0000256" key="3">
    <source>
        <dbReference type="PROSITE-ProRule" id="PRU00221"/>
    </source>
</evidence>
<dbReference type="Proteomes" id="UP000199365">
    <property type="component" value="Unassembled WGS sequence"/>
</dbReference>
<dbReference type="Gene3D" id="1.10.10.10">
    <property type="entry name" value="Winged helix-like DNA-binding domain superfamily/Winged helix DNA-binding domain"/>
    <property type="match status" value="1"/>
</dbReference>
<protein>
    <submittedName>
        <fullName evidence="7">WD40 repeat</fullName>
    </submittedName>
</protein>
<proteinExistence type="predicted"/>
<dbReference type="InterPro" id="IPR036388">
    <property type="entry name" value="WH-like_DNA-bd_sf"/>
</dbReference>
<dbReference type="PANTHER" id="PTHR19848:SF8">
    <property type="entry name" value="F-BOX AND WD REPEAT DOMAIN CONTAINING 7"/>
    <property type="match status" value="1"/>
</dbReference>
<feature type="repeat" description="WD" evidence="3">
    <location>
        <begin position="1012"/>
        <end position="1047"/>
    </location>
</feature>
<dbReference type="Pfam" id="PF00400">
    <property type="entry name" value="WD40"/>
    <property type="match status" value="7"/>
</dbReference>
<dbReference type="PROSITE" id="PS50082">
    <property type="entry name" value="WD_REPEATS_2"/>
    <property type="match status" value="10"/>
</dbReference>
<evidence type="ECO:0000259" key="5">
    <source>
        <dbReference type="Pfam" id="PF00931"/>
    </source>
</evidence>
<evidence type="ECO:0000256" key="1">
    <source>
        <dbReference type="ARBA" id="ARBA00022574"/>
    </source>
</evidence>
<dbReference type="PRINTS" id="PR00320">
    <property type="entry name" value="GPROTEINBRPT"/>
</dbReference>
<dbReference type="CDD" id="cd00200">
    <property type="entry name" value="WD40"/>
    <property type="match status" value="2"/>
</dbReference>
<dbReference type="SUPFAM" id="SSF82171">
    <property type="entry name" value="DPP6 N-terminal domain-like"/>
    <property type="match status" value="1"/>
</dbReference>
<name>A0A1H1KI33_9BURK</name>
<dbReference type="SUPFAM" id="SSF50960">
    <property type="entry name" value="TolB, C-terminal domain"/>
    <property type="match status" value="1"/>
</dbReference>
<dbReference type="Gene3D" id="1.25.40.370">
    <property type="match status" value="1"/>
</dbReference>
<dbReference type="InterPro" id="IPR027417">
    <property type="entry name" value="P-loop_NTPase"/>
</dbReference>
<feature type="region of interest" description="Disordered" evidence="4">
    <location>
        <begin position="1369"/>
        <end position="1395"/>
    </location>
</feature>
<feature type="domain" description="DUF4062" evidence="6">
    <location>
        <begin position="4"/>
        <end position="91"/>
    </location>
</feature>
<dbReference type="Gene3D" id="2.130.10.10">
    <property type="entry name" value="YVTN repeat-like/Quinoprotein amine dehydrogenase"/>
    <property type="match status" value="4"/>
</dbReference>